<dbReference type="NCBIfam" id="TIGR01730">
    <property type="entry name" value="RND_mfp"/>
    <property type="match status" value="1"/>
</dbReference>
<evidence type="ECO:0000259" key="6">
    <source>
        <dbReference type="Pfam" id="PF25967"/>
    </source>
</evidence>
<evidence type="ECO:0000313" key="8">
    <source>
        <dbReference type="Proteomes" id="UP000620874"/>
    </source>
</evidence>
<dbReference type="Pfam" id="PF25967">
    <property type="entry name" value="RND-MFP_C"/>
    <property type="match status" value="1"/>
</dbReference>
<organism evidence="7 8">
    <name type="scientific">Phocaeicola intestinalis</name>
    <dbReference type="NCBI Taxonomy" id="2762212"/>
    <lineage>
        <taxon>Bacteria</taxon>
        <taxon>Pseudomonadati</taxon>
        <taxon>Bacteroidota</taxon>
        <taxon>Bacteroidia</taxon>
        <taxon>Bacteroidales</taxon>
        <taxon>Bacteroidaceae</taxon>
        <taxon>Phocaeicola</taxon>
    </lineage>
</organism>
<gene>
    <name evidence="7" type="ORF">H9625_10290</name>
</gene>
<dbReference type="Gene3D" id="2.40.420.20">
    <property type="match status" value="1"/>
</dbReference>
<accession>A0ABR8Y9D4</accession>
<dbReference type="InterPro" id="IPR058625">
    <property type="entry name" value="MdtA-like_BSH"/>
</dbReference>
<feature type="domain" description="Multidrug resistance protein MdtA-like barrel-sandwich hybrid" evidence="4">
    <location>
        <begin position="65"/>
        <end position="179"/>
    </location>
</feature>
<dbReference type="PANTHER" id="PTHR30469:SF20">
    <property type="entry name" value="EFFLUX RND TRANSPORTER PERIPLASMIC ADAPTOR SUBUNIT"/>
    <property type="match status" value="1"/>
</dbReference>
<dbReference type="SUPFAM" id="SSF111369">
    <property type="entry name" value="HlyD-like secretion proteins"/>
    <property type="match status" value="1"/>
</dbReference>
<evidence type="ECO:0000259" key="4">
    <source>
        <dbReference type="Pfam" id="PF25917"/>
    </source>
</evidence>
<comment type="similarity">
    <text evidence="2">Belongs to the membrane fusion protein (MFP) (TC 8.A.1) family.</text>
</comment>
<dbReference type="InterPro" id="IPR058792">
    <property type="entry name" value="Beta-barrel_RND_2"/>
</dbReference>
<dbReference type="EMBL" id="JACSPP010000030">
    <property type="protein sequence ID" value="MBD8040814.1"/>
    <property type="molecule type" value="Genomic_DNA"/>
</dbReference>
<reference evidence="7 8" key="1">
    <citation type="submission" date="2020-08" db="EMBL/GenBank/DDBJ databases">
        <title>A Genomic Blueprint of the Chicken Gut Microbiome.</title>
        <authorList>
            <person name="Gilroy R."/>
            <person name="Ravi A."/>
            <person name="Getino M."/>
            <person name="Pursley I."/>
            <person name="Horton D.L."/>
            <person name="Alikhan N.-F."/>
            <person name="Baker D."/>
            <person name="Gharbi K."/>
            <person name="Hall N."/>
            <person name="Watson M."/>
            <person name="Adriaenssens E.M."/>
            <person name="Foster-Nyarko E."/>
            <person name="Jarju S."/>
            <person name="Secka A."/>
            <person name="Antonio M."/>
            <person name="Oren A."/>
            <person name="Chaudhuri R."/>
            <person name="La Ragione R.M."/>
            <person name="Hildebrand F."/>
            <person name="Pallen M.J."/>
        </authorList>
    </citation>
    <scope>NUCLEOTIDE SEQUENCE [LARGE SCALE GENOMIC DNA]</scope>
    <source>
        <strain evidence="7 8">Sa1CVN1</strain>
    </source>
</reference>
<dbReference type="InterPro" id="IPR006143">
    <property type="entry name" value="RND_pump_MFP"/>
</dbReference>
<feature type="domain" description="Multidrug resistance protein MdtA-like C-terminal permuted SH3" evidence="6">
    <location>
        <begin position="271"/>
        <end position="330"/>
    </location>
</feature>
<name>A0ABR8Y9D4_9BACT</name>
<dbReference type="PROSITE" id="PS51257">
    <property type="entry name" value="PROKAR_LIPOPROTEIN"/>
    <property type="match status" value="1"/>
</dbReference>
<dbReference type="RefSeq" id="WP_191764235.1">
    <property type="nucleotide sequence ID" value="NZ_JACSPP010000030.1"/>
</dbReference>
<evidence type="ECO:0000256" key="1">
    <source>
        <dbReference type="ARBA" id="ARBA00004196"/>
    </source>
</evidence>
<protein>
    <submittedName>
        <fullName evidence="7">Efflux RND transporter periplasmic adaptor subunit</fullName>
    </submittedName>
</protein>
<keyword evidence="8" id="KW-1185">Reference proteome</keyword>
<evidence type="ECO:0000256" key="3">
    <source>
        <dbReference type="ARBA" id="ARBA00022448"/>
    </source>
</evidence>
<feature type="domain" description="CusB-like beta-barrel" evidence="5">
    <location>
        <begin position="191"/>
        <end position="264"/>
    </location>
</feature>
<dbReference type="Pfam" id="PF25954">
    <property type="entry name" value="Beta-barrel_RND_2"/>
    <property type="match status" value="1"/>
</dbReference>
<sequence length="340" mass="36172">MDKKVILPVCAAVLLLAGCGQEEQQKTQDVVKVKTMQVAPAAIEGTRCFSGTVEETAGTPLSFSVMGTVEAVHFRLGDRIGKGQLLVSVDPTSMQSSYDAAKATLVQAEDAYRRMKELHDKGSLPEIQWVEVQSKLQQARSMEEMAQKNLKDCKLYAPFSGVIADKSVEVGQNVVPGMAVGKLVGVSQLKVKIAVPEAEIGSIALRQQAVIKVPALGDKVFASVVSEKGIVANPMSRSYEVKLDVTDTDGSLMPGMVAEVSLAGGNAGAQVVIPARIVQLDEQNRSFVWVDNQSVAEKRVIACGDFSGNGVIVTSGLNAGDRIIVEGQQKVCNGTIINEE</sequence>
<keyword evidence="3" id="KW-0813">Transport</keyword>
<evidence type="ECO:0000256" key="2">
    <source>
        <dbReference type="ARBA" id="ARBA00009477"/>
    </source>
</evidence>
<dbReference type="Gene3D" id="2.40.50.100">
    <property type="match status" value="1"/>
</dbReference>
<comment type="subcellular location">
    <subcellularLocation>
        <location evidence="1">Cell envelope</location>
    </subcellularLocation>
</comment>
<evidence type="ECO:0000313" key="7">
    <source>
        <dbReference type="EMBL" id="MBD8040814.1"/>
    </source>
</evidence>
<comment type="caution">
    <text evidence="7">The sequence shown here is derived from an EMBL/GenBank/DDBJ whole genome shotgun (WGS) entry which is preliminary data.</text>
</comment>
<dbReference type="Gene3D" id="2.40.30.170">
    <property type="match status" value="1"/>
</dbReference>
<dbReference type="Pfam" id="PF25917">
    <property type="entry name" value="BSH_RND"/>
    <property type="match status" value="1"/>
</dbReference>
<dbReference type="InterPro" id="IPR058627">
    <property type="entry name" value="MdtA-like_C"/>
</dbReference>
<evidence type="ECO:0000259" key="5">
    <source>
        <dbReference type="Pfam" id="PF25954"/>
    </source>
</evidence>
<dbReference type="PANTHER" id="PTHR30469">
    <property type="entry name" value="MULTIDRUG RESISTANCE PROTEIN MDTA"/>
    <property type="match status" value="1"/>
</dbReference>
<dbReference type="Proteomes" id="UP000620874">
    <property type="component" value="Unassembled WGS sequence"/>
</dbReference>
<proteinExistence type="inferred from homology"/>